<dbReference type="GO" id="GO:0042910">
    <property type="term" value="F:xenobiotic transmembrane transporter activity"/>
    <property type="evidence" value="ECO:0007669"/>
    <property type="project" value="InterPro"/>
</dbReference>
<dbReference type="PROSITE" id="PS50850">
    <property type="entry name" value="MFS"/>
    <property type="match status" value="1"/>
</dbReference>
<dbReference type="FunFam" id="1.20.1720.10:FF:000005">
    <property type="entry name" value="Bcr/CflA family efflux transporter"/>
    <property type="match status" value="1"/>
</dbReference>
<dbReference type="AlphaFoldDB" id="A0A7S8C2W0"/>
<dbReference type="Pfam" id="PF07690">
    <property type="entry name" value="MFS_1"/>
    <property type="match status" value="1"/>
</dbReference>
<feature type="transmembrane region" description="Helical" evidence="8">
    <location>
        <begin position="224"/>
        <end position="242"/>
    </location>
</feature>
<dbReference type="KEGG" id="kmn:HW532_06310"/>
<evidence type="ECO:0000256" key="1">
    <source>
        <dbReference type="ARBA" id="ARBA00004651"/>
    </source>
</evidence>
<feature type="transmembrane region" description="Helical" evidence="8">
    <location>
        <begin position="348"/>
        <end position="371"/>
    </location>
</feature>
<comment type="subcellular location">
    <subcellularLocation>
        <location evidence="8">Cell inner membrane</location>
        <topology evidence="8">Multi-pass membrane protein</topology>
    </subcellularLocation>
    <subcellularLocation>
        <location evidence="1">Cell membrane</location>
        <topology evidence="1">Multi-pass membrane protein</topology>
    </subcellularLocation>
</comment>
<keyword evidence="7 8" id="KW-0472">Membrane</keyword>
<keyword evidence="6 8" id="KW-1133">Transmembrane helix</keyword>
<evidence type="ECO:0000259" key="9">
    <source>
        <dbReference type="PROSITE" id="PS50850"/>
    </source>
</evidence>
<keyword evidence="5 8" id="KW-0812">Transmembrane</keyword>
<feature type="transmembrane region" description="Helical" evidence="8">
    <location>
        <begin position="86"/>
        <end position="103"/>
    </location>
</feature>
<feature type="transmembrane region" description="Helical" evidence="8">
    <location>
        <begin position="12"/>
        <end position="34"/>
    </location>
</feature>
<dbReference type="EMBL" id="CP058214">
    <property type="protein sequence ID" value="QPC42348.1"/>
    <property type="molecule type" value="Genomic_DNA"/>
</dbReference>
<dbReference type="PANTHER" id="PTHR23502">
    <property type="entry name" value="MAJOR FACILITATOR SUPERFAMILY"/>
    <property type="match status" value="1"/>
</dbReference>
<dbReference type="InterPro" id="IPR004812">
    <property type="entry name" value="Efflux_drug-R_Bcr/CmlA"/>
</dbReference>
<proteinExistence type="inferred from homology"/>
<dbReference type="Proteomes" id="UP000593594">
    <property type="component" value="Chromosome"/>
</dbReference>
<sequence>MLKPVSRADARSLISMPEFVTIIALLMALTALSIDIMLPALPAIGAEFSLTDDNAAQAVVTAYMLGFALGQIVYGPLSDSWGRKPLLMAGLVIYGIASFALVFSDSFAFLLAARFVQGFGSAAPRVIAIAAVRDLFGGREMARVMSFVMMVFIIVPVLAPTVGGAILLAGTWHWIFWFMFLVAVIAIAWSALRLPETHPAEKQEPLSMTWLARAAKTTITTRQTVGYTLAIALVFGCLLGYINSAQQIFADIYGVHDSFPIFFGAIAAVLAVASFLNSRLVESMGMRRLSHAALVCFAATGIVHTLLALFWPPSVYVFSAILAVNLLAFGFIMPNFNAMAMEPLGRIGGMASSFVGCIQTTGGAVLGYMVGQAYNGTIMPLTLGYAVFGSIALFVVLVTERGRLMQPVNEVSPG</sequence>
<evidence type="ECO:0000256" key="6">
    <source>
        <dbReference type="ARBA" id="ARBA00022989"/>
    </source>
</evidence>
<evidence type="ECO:0000256" key="2">
    <source>
        <dbReference type="ARBA" id="ARBA00006236"/>
    </source>
</evidence>
<feature type="transmembrane region" description="Helical" evidence="8">
    <location>
        <begin position="292"/>
        <end position="311"/>
    </location>
</feature>
<dbReference type="NCBIfam" id="TIGR00710">
    <property type="entry name" value="efflux_Bcr_CflA"/>
    <property type="match status" value="1"/>
</dbReference>
<keyword evidence="8" id="KW-0997">Cell inner membrane</keyword>
<feature type="transmembrane region" description="Helical" evidence="8">
    <location>
        <begin position="144"/>
        <end position="168"/>
    </location>
</feature>
<evidence type="ECO:0000256" key="5">
    <source>
        <dbReference type="ARBA" id="ARBA00022692"/>
    </source>
</evidence>
<keyword evidence="4" id="KW-1003">Cell membrane</keyword>
<evidence type="ECO:0000256" key="8">
    <source>
        <dbReference type="RuleBase" id="RU365088"/>
    </source>
</evidence>
<organism evidence="10 11">
    <name type="scientific">Kaustia mangrovi</name>
    <dbReference type="NCBI Taxonomy" id="2593653"/>
    <lineage>
        <taxon>Bacteria</taxon>
        <taxon>Pseudomonadati</taxon>
        <taxon>Pseudomonadota</taxon>
        <taxon>Alphaproteobacteria</taxon>
        <taxon>Hyphomicrobiales</taxon>
        <taxon>Parvibaculaceae</taxon>
        <taxon>Kaustia</taxon>
    </lineage>
</organism>
<evidence type="ECO:0000256" key="4">
    <source>
        <dbReference type="ARBA" id="ARBA00022475"/>
    </source>
</evidence>
<feature type="transmembrane region" description="Helical" evidence="8">
    <location>
        <begin position="317"/>
        <end position="336"/>
    </location>
</feature>
<keyword evidence="3 8" id="KW-0813">Transport</keyword>
<reference evidence="10 11" key="1">
    <citation type="submission" date="2020-06" db="EMBL/GenBank/DDBJ databases">
        <title>Genome sequence of 2 isolates from Red Sea Mangroves.</title>
        <authorList>
            <person name="Sefrji F."/>
            <person name="Michoud G."/>
            <person name="Merlino G."/>
            <person name="Daffonchio D."/>
        </authorList>
    </citation>
    <scope>NUCLEOTIDE SEQUENCE [LARGE SCALE GENOMIC DNA]</scope>
    <source>
        <strain evidence="10 11">R1DC25</strain>
    </source>
</reference>
<comment type="similarity">
    <text evidence="2 8">Belongs to the major facilitator superfamily. Bcr/CmlA family.</text>
</comment>
<dbReference type="GO" id="GO:1990961">
    <property type="term" value="P:xenobiotic detoxification by transmembrane export across the plasma membrane"/>
    <property type="evidence" value="ECO:0007669"/>
    <property type="project" value="InterPro"/>
</dbReference>
<gene>
    <name evidence="10" type="ORF">HW532_06310</name>
</gene>
<feature type="transmembrane region" description="Helical" evidence="8">
    <location>
        <begin position="377"/>
        <end position="398"/>
    </location>
</feature>
<feature type="transmembrane region" description="Helical" evidence="8">
    <location>
        <begin position="54"/>
        <end position="74"/>
    </location>
</feature>
<feature type="transmembrane region" description="Helical" evidence="8">
    <location>
        <begin position="262"/>
        <end position="280"/>
    </location>
</feature>
<dbReference type="Gene3D" id="1.20.1720.10">
    <property type="entry name" value="Multidrug resistance protein D"/>
    <property type="match status" value="1"/>
</dbReference>
<dbReference type="PANTHER" id="PTHR23502:SF132">
    <property type="entry name" value="POLYAMINE TRANSPORTER 2-RELATED"/>
    <property type="match status" value="1"/>
</dbReference>
<accession>A0A7S8C2W0</accession>
<keyword evidence="11" id="KW-1185">Reference proteome</keyword>
<dbReference type="RefSeq" id="WP_213163583.1">
    <property type="nucleotide sequence ID" value="NZ_CP058214.1"/>
</dbReference>
<feature type="domain" description="Major facilitator superfamily (MFS) profile" evidence="9">
    <location>
        <begin position="19"/>
        <end position="401"/>
    </location>
</feature>
<protein>
    <recommendedName>
        <fullName evidence="8">Bcr/CflA family efflux transporter</fullName>
    </recommendedName>
</protein>
<dbReference type="GO" id="GO:0005886">
    <property type="term" value="C:plasma membrane"/>
    <property type="evidence" value="ECO:0007669"/>
    <property type="project" value="UniProtKB-SubCell"/>
</dbReference>
<evidence type="ECO:0000256" key="3">
    <source>
        <dbReference type="ARBA" id="ARBA00022448"/>
    </source>
</evidence>
<feature type="transmembrane region" description="Helical" evidence="8">
    <location>
        <begin position="109"/>
        <end position="132"/>
    </location>
</feature>
<name>A0A7S8C2W0_9HYPH</name>
<feature type="transmembrane region" description="Helical" evidence="8">
    <location>
        <begin position="174"/>
        <end position="192"/>
    </location>
</feature>
<dbReference type="InterPro" id="IPR011701">
    <property type="entry name" value="MFS"/>
</dbReference>
<dbReference type="InterPro" id="IPR020846">
    <property type="entry name" value="MFS_dom"/>
</dbReference>
<dbReference type="InterPro" id="IPR036259">
    <property type="entry name" value="MFS_trans_sf"/>
</dbReference>
<evidence type="ECO:0000313" key="10">
    <source>
        <dbReference type="EMBL" id="QPC42348.1"/>
    </source>
</evidence>
<evidence type="ECO:0000313" key="11">
    <source>
        <dbReference type="Proteomes" id="UP000593594"/>
    </source>
</evidence>
<dbReference type="CDD" id="cd17320">
    <property type="entry name" value="MFS_MdfA_MDR_like"/>
    <property type="match status" value="1"/>
</dbReference>
<dbReference type="SUPFAM" id="SSF103473">
    <property type="entry name" value="MFS general substrate transporter"/>
    <property type="match status" value="1"/>
</dbReference>
<evidence type="ECO:0000256" key="7">
    <source>
        <dbReference type="ARBA" id="ARBA00023136"/>
    </source>
</evidence>